<evidence type="ECO:0000313" key="2">
    <source>
        <dbReference type="Proteomes" id="UP000179797"/>
    </source>
</evidence>
<name>A0A1S1YV66_FLAPC</name>
<gene>
    <name evidence="1" type="ORF">NH26_24490</name>
</gene>
<keyword evidence="2" id="KW-1185">Reference proteome</keyword>
<accession>A0A1S1YV66</accession>
<evidence type="ECO:0000313" key="1">
    <source>
        <dbReference type="EMBL" id="OHX64725.1"/>
    </source>
</evidence>
<sequence>MHQIIVQQKNIFDHKSYLSFNKESFAYKDELQKVNIITAHLLQYRKTIDVIQIHLDHPFDVAIAVFACSSVCIPFTFEEVNTKYKTLLINEAYLKDTLHNQTVSKEGLKLIKKVNPESIFMISNDKSVSYKEFLNHIFEKINHQEKPPKVYSYNPFNIVSKYLYVQHLIHALFNRSSFEIVYLKNEFNISIEEIEYQKNKPNILFFQPINNHKKAYKHLWKTLENDFNIYYINYATDKITDVNFNEEVRSYIKTYPFKFNAYIAHDFSGILAFNIIDETLSTSFLLAIDTPLIFNPSDNNELLKDWGEVAKNQSITTSLWEYANTYYHNLSKNNKNTSKSYKSINPLNLPSVKKKDVPMGIFLSHTSSLQQEIYSSFEWESINSLLEFKIKLNCDHTEVFDKRNSKIISDRLHFVLNDHVVTSRKTVLE</sequence>
<dbReference type="AlphaFoldDB" id="A0A1S1YV66"/>
<dbReference type="EMBL" id="JRYR02000002">
    <property type="protein sequence ID" value="OHX64725.1"/>
    <property type="molecule type" value="Genomic_DNA"/>
</dbReference>
<proteinExistence type="predicted"/>
<comment type="caution">
    <text evidence="1">The sequence shown here is derived from an EMBL/GenBank/DDBJ whole genome shotgun (WGS) entry which is preliminary data.</text>
</comment>
<organism evidence="1 2">
    <name type="scientific">Flammeovirga pacifica</name>
    <dbReference type="NCBI Taxonomy" id="915059"/>
    <lineage>
        <taxon>Bacteria</taxon>
        <taxon>Pseudomonadati</taxon>
        <taxon>Bacteroidota</taxon>
        <taxon>Cytophagia</taxon>
        <taxon>Cytophagales</taxon>
        <taxon>Flammeovirgaceae</taxon>
        <taxon>Flammeovirga</taxon>
    </lineage>
</organism>
<reference evidence="1 2" key="1">
    <citation type="journal article" date="2012" name="Int. J. Syst. Evol. Microbiol.">
        <title>Flammeovirga pacifica sp. nov., isolated from deep-sea sediment.</title>
        <authorList>
            <person name="Xu H."/>
            <person name="Fu Y."/>
            <person name="Yang N."/>
            <person name="Ding Z."/>
            <person name="Lai Q."/>
            <person name="Zeng R."/>
        </authorList>
    </citation>
    <scope>NUCLEOTIDE SEQUENCE [LARGE SCALE GENOMIC DNA]</scope>
    <source>
        <strain evidence="2">DSM 24597 / LMG 26175 / WPAGA1</strain>
    </source>
</reference>
<dbReference type="Proteomes" id="UP000179797">
    <property type="component" value="Unassembled WGS sequence"/>
</dbReference>
<protein>
    <submittedName>
        <fullName evidence="1">Uncharacterized protein</fullName>
    </submittedName>
</protein>